<evidence type="ECO:0000256" key="1">
    <source>
        <dbReference type="ARBA" id="ARBA00004651"/>
    </source>
</evidence>
<dbReference type="GO" id="GO:0016491">
    <property type="term" value="F:oxidoreductase activity"/>
    <property type="evidence" value="ECO:0007669"/>
    <property type="project" value="InterPro"/>
</dbReference>
<feature type="transmembrane region" description="Helical" evidence="7">
    <location>
        <begin position="95"/>
        <end position="117"/>
    </location>
</feature>
<evidence type="ECO:0000256" key="5">
    <source>
        <dbReference type="ARBA" id="ARBA00022989"/>
    </source>
</evidence>
<dbReference type="InterPro" id="IPR000866">
    <property type="entry name" value="AhpC/TSA"/>
</dbReference>
<dbReference type="GO" id="GO:0017004">
    <property type="term" value="P:cytochrome complex assembly"/>
    <property type="evidence" value="ECO:0007669"/>
    <property type="project" value="InterPro"/>
</dbReference>
<feature type="transmembrane region" description="Helical" evidence="7">
    <location>
        <begin position="138"/>
        <end position="159"/>
    </location>
</feature>
<feature type="transmembrane region" description="Helical" evidence="7">
    <location>
        <begin position="179"/>
        <end position="201"/>
    </location>
</feature>
<keyword evidence="5 7" id="KW-1133">Transmembrane helix</keyword>
<dbReference type="PANTHER" id="PTHR31272:SF4">
    <property type="entry name" value="CYTOCHROME C-TYPE BIOGENESIS PROTEIN HI_1454-RELATED"/>
    <property type="match status" value="1"/>
</dbReference>
<dbReference type="PANTHER" id="PTHR31272">
    <property type="entry name" value="CYTOCHROME C-TYPE BIOGENESIS PROTEIN HI_1454-RELATED"/>
    <property type="match status" value="1"/>
</dbReference>
<dbReference type="GO" id="GO:0005886">
    <property type="term" value="C:plasma membrane"/>
    <property type="evidence" value="ECO:0007669"/>
    <property type="project" value="UniProtKB-SubCell"/>
</dbReference>
<gene>
    <name evidence="9" type="ORF">GBZ86_05160</name>
</gene>
<reference evidence="9 10" key="1">
    <citation type="submission" date="2019-10" db="EMBL/GenBank/DDBJ databases">
        <title>The Genome Sequence of Clostridium tarantellae Isolated from Fish Brain.</title>
        <authorList>
            <person name="Bano L."/>
            <person name="Kiel M."/>
            <person name="Sales G."/>
            <person name="Doxey A.C."/>
            <person name="Mansfield M.J."/>
            <person name="Schiavone M."/>
            <person name="Rossetto O."/>
            <person name="Pirazzini M."/>
            <person name="Dobrindt U."/>
            <person name="Montecucco C."/>
        </authorList>
    </citation>
    <scope>NUCLEOTIDE SEQUENCE [LARGE SCALE GENOMIC DNA]</scope>
    <source>
        <strain evidence="9 10">DSM 3997</strain>
    </source>
</reference>
<dbReference type="InterPro" id="IPR013766">
    <property type="entry name" value="Thioredoxin_domain"/>
</dbReference>
<evidence type="ECO:0000256" key="2">
    <source>
        <dbReference type="ARBA" id="ARBA00006143"/>
    </source>
</evidence>
<keyword evidence="10" id="KW-1185">Reference proteome</keyword>
<evidence type="ECO:0000256" key="4">
    <source>
        <dbReference type="ARBA" id="ARBA00022692"/>
    </source>
</evidence>
<dbReference type="InterPro" id="IPR003834">
    <property type="entry name" value="Cyt_c_assmbl_TM_dom"/>
</dbReference>
<evidence type="ECO:0000256" key="7">
    <source>
        <dbReference type="SAM" id="Phobius"/>
    </source>
</evidence>
<dbReference type="Pfam" id="PF00578">
    <property type="entry name" value="AhpC-TSA"/>
    <property type="match status" value="1"/>
</dbReference>
<comment type="similarity">
    <text evidence="2">Belongs to the DsbD family.</text>
</comment>
<dbReference type="Proteomes" id="UP000430345">
    <property type="component" value="Unassembled WGS sequence"/>
</dbReference>
<comment type="subcellular location">
    <subcellularLocation>
        <location evidence="1">Cell membrane</location>
        <topology evidence="1">Multi-pass membrane protein</topology>
    </subcellularLocation>
</comment>
<evidence type="ECO:0000313" key="9">
    <source>
        <dbReference type="EMBL" id="MPQ43150.1"/>
    </source>
</evidence>
<dbReference type="OrthoDB" id="9809733at2"/>
<evidence type="ECO:0000256" key="6">
    <source>
        <dbReference type="ARBA" id="ARBA00023136"/>
    </source>
</evidence>
<feature type="domain" description="Thioredoxin" evidence="8">
    <location>
        <begin position="264"/>
        <end position="408"/>
    </location>
</feature>
<dbReference type="Pfam" id="PF02683">
    <property type="entry name" value="DsbD_TM"/>
    <property type="match status" value="1"/>
</dbReference>
<dbReference type="PROSITE" id="PS51352">
    <property type="entry name" value="THIOREDOXIN_2"/>
    <property type="match status" value="1"/>
</dbReference>
<evidence type="ECO:0000313" key="10">
    <source>
        <dbReference type="Proteomes" id="UP000430345"/>
    </source>
</evidence>
<dbReference type="PROSITE" id="PS00194">
    <property type="entry name" value="THIOREDOXIN_1"/>
    <property type="match status" value="1"/>
</dbReference>
<keyword evidence="6 7" id="KW-0472">Membrane</keyword>
<organism evidence="9 10">
    <name type="scientific">Clostridium tarantellae</name>
    <dbReference type="NCBI Taxonomy" id="39493"/>
    <lineage>
        <taxon>Bacteria</taxon>
        <taxon>Bacillati</taxon>
        <taxon>Bacillota</taxon>
        <taxon>Clostridia</taxon>
        <taxon>Eubacteriales</taxon>
        <taxon>Clostridiaceae</taxon>
        <taxon>Clostridium</taxon>
    </lineage>
</organism>
<dbReference type="SUPFAM" id="SSF52833">
    <property type="entry name" value="Thioredoxin-like"/>
    <property type="match status" value="1"/>
</dbReference>
<evidence type="ECO:0000259" key="8">
    <source>
        <dbReference type="PROSITE" id="PS51352"/>
    </source>
</evidence>
<dbReference type="CDD" id="cd02966">
    <property type="entry name" value="TlpA_like_family"/>
    <property type="match status" value="1"/>
</dbReference>
<dbReference type="GO" id="GO:0016209">
    <property type="term" value="F:antioxidant activity"/>
    <property type="evidence" value="ECO:0007669"/>
    <property type="project" value="InterPro"/>
</dbReference>
<dbReference type="EMBL" id="WHJC01000043">
    <property type="protein sequence ID" value="MPQ43150.1"/>
    <property type="molecule type" value="Genomic_DNA"/>
</dbReference>
<protein>
    <submittedName>
        <fullName evidence="9">Redoxin domain-containing protein</fullName>
    </submittedName>
</protein>
<name>A0A6I1MJ69_9CLOT</name>
<dbReference type="InterPro" id="IPR036249">
    <property type="entry name" value="Thioredoxin-like_sf"/>
</dbReference>
<accession>A0A6I1MJ69</accession>
<dbReference type="Gene3D" id="3.40.30.10">
    <property type="entry name" value="Glutaredoxin"/>
    <property type="match status" value="1"/>
</dbReference>
<dbReference type="AlphaFoldDB" id="A0A6I1MJ69"/>
<feature type="transmembrane region" description="Helical" evidence="7">
    <location>
        <begin position="213"/>
        <end position="234"/>
    </location>
</feature>
<dbReference type="InterPro" id="IPR051790">
    <property type="entry name" value="Cytochrome_c-biogenesis_DsbD"/>
</dbReference>
<feature type="transmembrane region" description="Helical" evidence="7">
    <location>
        <begin position="60"/>
        <end position="89"/>
    </location>
</feature>
<evidence type="ECO:0000256" key="3">
    <source>
        <dbReference type="ARBA" id="ARBA00022475"/>
    </source>
</evidence>
<comment type="caution">
    <text evidence="9">The sequence shown here is derived from an EMBL/GenBank/DDBJ whole genome shotgun (WGS) entry which is preliminary data.</text>
</comment>
<keyword evidence="4 7" id="KW-0812">Transmembrane</keyword>
<feature type="transmembrane region" description="Helical" evidence="7">
    <location>
        <begin position="12"/>
        <end position="39"/>
    </location>
</feature>
<dbReference type="RefSeq" id="WP_152888414.1">
    <property type="nucleotide sequence ID" value="NZ_WHJC01000043.1"/>
</dbReference>
<keyword evidence="3" id="KW-1003">Cell membrane</keyword>
<dbReference type="InterPro" id="IPR017937">
    <property type="entry name" value="Thioredoxin_CS"/>
</dbReference>
<sequence length="413" mass="46110">MFEGLNITGSVSFLLVFFEGIISFLSPCVLPLIPLYVSYLAGNSQHKNKDGEITYKGKKVLFNTMFFVLGISTAFFILGISFTALGAFFNNNKELFSKTAGILIIVLGFHQVGIFNFNFLQMEHKVKFNFSEKSMNPLIAYIMGFTFSFAWTPCVGPALSSVLMLASSAKNALTGNLLVLVYSLGFVIPFLILGLFTTQALNFIKNNRKIVKYTIKIGGVIMIIMGIMTFTGWLNDVTGYLSTGGNNINNSTSVNSEDDKTVKEEVLHTAFDFTLTDQYGNKHKLSDYKGKTVFLNFWATWCPPCKGEMPYIEELFKEFNFNKDDVVILGVATPGGREKSTEGIKEFLNEKGYAFPVVFDESGKVTEIYQIRSLPTTFMINTNGEIYGYVTGALNKEQMNSIIKQTQENKPKN</sequence>
<proteinExistence type="inferred from homology"/>